<reference evidence="3 4" key="1">
    <citation type="submission" date="2024-03" db="EMBL/GenBank/DDBJ databases">
        <title>Human intestinal bacterial collection.</title>
        <authorList>
            <person name="Pauvert C."/>
            <person name="Hitch T.C.A."/>
            <person name="Clavel T."/>
        </authorList>
    </citation>
    <scope>NUCLEOTIDE SEQUENCE [LARGE SCALE GENOMIC DNA]</scope>
    <source>
        <strain evidence="3 4">CLA-KB-H122</strain>
    </source>
</reference>
<proteinExistence type="inferred from homology"/>
<dbReference type="InterPro" id="IPR051083">
    <property type="entry name" value="GrpII_Intron_Splice-Mob/Def"/>
</dbReference>
<dbReference type="InterPro" id="IPR043502">
    <property type="entry name" value="DNA/RNA_pol_sf"/>
</dbReference>
<sequence length="412" mass="48681">MEKERDELLGDLFRAYFDTRKHKRNTKSQLSFEFDFEHNLIELCDSIADRTYKPEPAFCFITEEPVKREIFASPFAHRVVCRLLYNYIAPMFEARMIHDSYSCRVGKGVFVGIRRFEHHLRSCTRNYSQAAYVLKLDLRGYFMSIDRWVLHGVLMRELDANWRKVSGNGRRWCDRLDRGLIDYLIRVILFRNPVSDCIVLGQQSDWDGLPPSKSLFHAPENVGLPIGDITSQLFSNILLDQMDRFVKRNLRCRHYGRYVDDFYVVHASRRYLKSLTACLQWFLQSELHLTLHPDKIVLQPYHYGVAFLGAYVKPYRRYATKSSVERFRRKIRVLEAECRRGELTYVRLLEIRSVLNSYCGHFCHFKAYGMLRTQFGKSPLRKFFDFTDGYGKSVLKKKFIPEGIPFDGTQDD</sequence>
<dbReference type="RefSeq" id="WP_129650647.1">
    <property type="nucleotide sequence ID" value="NZ_JBBMFL010000011.1"/>
</dbReference>
<keyword evidence="3" id="KW-0808">Transferase</keyword>
<feature type="domain" description="Reverse transcriptase" evidence="2">
    <location>
        <begin position="1"/>
        <end position="312"/>
    </location>
</feature>
<organism evidence="3 4">
    <name type="scientific">Alistipes intestinihominis</name>
    <dbReference type="NCBI Taxonomy" id="3133172"/>
    <lineage>
        <taxon>Bacteria</taxon>
        <taxon>Pseudomonadati</taxon>
        <taxon>Bacteroidota</taxon>
        <taxon>Bacteroidia</taxon>
        <taxon>Bacteroidales</taxon>
        <taxon>Rikenellaceae</taxon>
        <taxon>Alistipes</taxon>
    </lineage>
</organism>
<dbReference type="PANTHER" id="PTHR34047:SF8">
    <property type="entry name" value="PROTEIN YKFC"/>
    <property type="match status" value="1"/>
</dbReference>
<dbReference type="CDD" id="cd01646">
    <property type="entry name" value="RT_Bac_retron_I"/>
    <property type="match status" value="1"/>
</dbReference>
<keyword evidence="3" id="KW-0695">RNA-directed DNA polymerase</keyword>
<dbReference type="PROSITE" id="PS50878">
    <property type="entry name" value="RT_POL"/>
    <property type="match status" value="1"/>
</dbReference>
<evidence type="ECO:0000313" key="4">
    <source>
        <dbReference type="Proteomes" id="UP001460202"/>
    </source>
</evidence>
<dbReference type="SUPFAM" id="SSF56672">
    <property type="entry name" value="DNA/RNA polymerases"/>
    <property type="match status" value="1"/>
</dbReference>
<dbReference type="GeneID" id="78179254"/>
<dbReference type="InterPro" id="IPR000477">
    <property type="entry name" value="RT_dom"/>
</dbReference>
<accession>A0ABV1GXX7</accession>
<dbReference type="Proteomes" id="UP001460202">
    <property type="component" value="Unassembled WGS sequence"/>
</dbReference>
<comment type="similarity">
    <text evidence="1">Belongs to the bacterial reverse transcriptase family.</text>
</comment>
<dbReference type="PANTHER" id="PTHR34047">
    <property type="entry name" value="NUCLEAR INTRON MATURASE 1, MITOCHONDRIAL-RELATED"/>
    <property type="match status" value="1"/>
</dbReference>
<gene>
    <name evidence="3" type="ORF">WMO46_09890</name>
</gene>
<name>A0ABV1GXX7_9BACT</name>
<dbReference type="GO" id="GO:0003964">
    <property type="term" value="F:RNA-directed DNA polymerase activity"/>
    <property type="evidence" value="ECO:0007669"/>
    <property type="project" value="UniProtKB-KW"/>
</dbReference>
<comment type="caution">
    <text evidence="3">The sequence shown here is derived from an EMBL/GenBank/DDBJ whole genome shotgun (WGS) entry which is preliminary data.</text>
</comment>
<evidence type="ECO:0000259" key="2">
    <source>
        <dbReference type="PROSITE" id="PS50878"/>
    </source>
</evidence>
<evidence type="ECO:0000313" key="3">
    <source>
        <dbReference type="EMBL" id="MEQ2545257.1"/>
    </source>
</evidence>
<evidence type="ECO:0000256" key="1">
    <source>
        <dbReference type="ARBA" id="ARBA00034120"/>
    </source>
</evidence>
<keyword evidence="4" id="KW-1185">Reference proteome</keyword>
<dbReference type="EMBL" id="JBBMFL010000011">
    <property type="protein sequence ID" value="MEQ2545257.1"/>
    <property type="molecule type" value="Genomic_DNA"/>
</dbReference>
<keyword evidence="3" id="KW-0548">Nucleotidyltransferase</keyword>
<protein>
    <submittedName>
        <fullName evidence="3">RNA-directed DNA polymerase</fullName>
    </submittedName>
</protein>